<dbReference type="PROSITE" id="PS51186">
    <property type="entry name" value="GNAT"/>
    <property type="match status" value="1"/>
</dbReference>
<dbReference type="Proteomes" id="UP000641646">
    <property type="component" value="Unassembled WGS sequence"/>
</dbReference>
<evidence type="ECO:0000313" key="4">
    <source>
        <dbReference type="EMBL" id="MBD2185228.1"/>
    </source>
</evidence>
<dbReference type="PANTHER" id="PTHR42919">
    <property type="entry name" value="N-ALPHA-ACETYLTRANSFERASE"/>
    <property type="match status" value="1"/>
</dbReference>
<keyword evidence="4" id="KW-0689">Ribosomal protein</keyword>
<evidence type="ECO:0000256" key="2">
    <source>
        <dbReference type="ARBA" id="ARBA00023315"/>
    </source>
</evidence>
<dbReference type="GO" id="GO:0005840">
    <property type="term" value="C:ribosome"/>
    <property type="evidence" value="ECO:0007669"/>
    <property type="project" value="UniProtKB-KW"/>
</dbReference>
<gene>
    <name evidence="4" type="primary">rimI</name>
    <name evidence="4" type="ORF">H6G03_29845</name>
</gene>
<dbReference type="SUPFAM" id="SSF55729">
    <property type="entry name" value="Acyl-CoA N-acyltransferases (Nat)"/>
    <property type="match status" value="1"/>
</dbReference>
<dbReference type="EMBL" id="JACJPW010000112">
    <property type="protein sequence ID" value="MBD2185228.1"/>
    <property type="molecule type" value="Genomic_DNA"/>
</dbReference>
<keyword evidence="5" id="KW-1185">Reference proteome</keyword>
<comment type="caution">
    <text evidence="4">The sequence shown here is derived from an EMBL/GenBank/DDBJ whole genome shotgun (WGS) entry which is preliminary data.</text>
</comment>
<keyword evidence="2" id="KW-0012">Acyltransferase</keyword>
<dbReference type="PANTHER" id="PTHR42919:SF8">
    <property type="entry name" value="N-ALPHA-ACETYLTRANSFERASE 50"/>
    <property type="match status" value="1"/>
</dbReference>
<keyword evidence="4" id="KW-0687">Ribonucleoprotein</keyword>
<organism evidence="4 5">
    <name type="scientific">Aerosakkonema funiforme FACHB-1375</name>
    <dbReference type="NCBI Taxonomy" id="2949571"/>
    <lineage>
        <taxon>Bacteria</taxon>
        <taxon>Bacillati</taxon>
        <taxon>Cyanobacteriota</taxon>
        <taxon>Cyanophyceae</taxon>
        <taxon>Oscillatoriophycideae</taxon>
        <taxon>Aerosakkonematales</taxon>
        <taxon>Aerosakkonemataceae</taxon>
        <taxon>Aerosakkonema</taxon>
    </lineage>
</organism>
<keyword evidence="1" id="KW-0808">Transferase</keyword>
<dbReference type="Pfam" id="PF00583">
    <property type="entry name" value="Acetyltransf_1"/>
    <property type="match status" value="1"/>
</dbReference>
<accession>A0A926ZJ58</accession>
<sequence length="211" mass="23539">MRALNFLNIKPLTAELLPAVVELDRLCFGGLWTLEGYQKELDSRNSDIIVLLEDDRSEAKPANESPDSPTFRLPPLLSQPTLLGLGCLWAILDEAHITILAVHPNYRSQGFGMVLLTALLSSAKKRSLSRVTLEVAANNEIALSLYQKFGFQIAGRRRGYYQDTGEDALILWLSGLGHPHFEQTLADCDRQVRSRLIAHGWDLSSAEIKKI</sequence>
<dbReference type="NCBIfam" id="TIGR01575">
    <property type="entry name" value="rimI"/>
    <property type="match status" value="1"/>
</dbReference>
<feature type="domain" description="N-acetyltransferase" evidence="3">
    <location>
        <begin position="7"/>
        <end position="176"/>
    </location>
</feature>
<dbReference type="InterPro" id="IPR000182">
    <property type="entry name" value="GNAT_dom"/>
</dbReference>
<dbReference type="Gene3D" id="3.40.630.30">
    <property type="match status" value="1"/>
</dbReference>
<dbReference type="GO" id="GO:0008080">
    <property type="term" value="F:N-acetyltransferase activity"/>
    <property type="evidence" value="ECO:0007669"/>
    <property type="project" value="InterPro"/>
</dbReference>
<name>A0A926ZJ58_9CYAN</name>
<dbReference type="InterPro" id="IPR016181">
    <property type="entry name" value="Acyl_CoA_acyltransferase"/>
</dbReference>
<evidence type="ECO:0000256" key="1">
    <source>
        <dbReference type="ARBA" id="ARBA00022679"/>
    </source>
</evidence>
<protein>
    <submittedName>
        <fullName evidence="4">Ribosomal protein S18-alanine N-acetyltransferase</fullName>
    </submittedName>
</protein>
<evidence type="ECO:0000313" key="5">
    <source>
        <dbReference type="Proteomes" id="UP000641646"/>
    </source>
</evidence>
<evidence type="ECO:0000259" key="3">
    <source>
        <dbReference type="PROSITE" id="PS51186"/>
    </source>
</evidence>
<dbReference type="RefSeq" id="WP_190473201.1">
    <property type="nucleotide sequence ID" value="NZ_JACJPW010000112.1"/>
</dbReference>
<reference evidence="4" key="2">
    <citation type="submission" date="2020-08" db="EMBL/GenBank/DDBJ databases">
        <authorList>
            <person name="Chen M."/>
            <person name="Teng W."/>
            <person name="Zhao L."/>
            <person name="Hu C."/>
            <person name="Zhou Y."/>
            <person name="Han B."/>
            <person name="Song L."/>
            <person name="Shu W."/>
        </authorList>
    </citation>
    <scope>NUCLEOTIDE SEQUENCE</scope>
    <source>
        <strain evidence="4">FACHB-1375</strain>
    </source>
</reference>
<dbReference type="AlphaFoldDB" id="A0A926ZJ58"/>
<dbReference type="InterPro" id="IPR051556">
    <property type="entry name" value="N-term/lysine_N-AcTrnsfr"/>
</dbReference>
<proteinExistence type="predicted"/>
<dbReference type="InterPro" id="IPR006464">
    <property type="entry name" value="AcTrfase_RimI/Ard1"/>
</dbReference>
<dbReference type="CDD" id="cd04301">
    <property type="entry name" value="NAT_SF"/>
    <property type="match status" value="1"/>
</dbReference>
<reference evidence="4" key="1">
    <citation type="journal article" date="2015" name="ISME J.">
        <title>Draft Genome Sequence of Streptomyces incarnatus NRRL8089, which Produces the Nucleoside Antibiotic Sinefungin.</title>
        <authorList>
            <person name="Oshima K."/>
            <person name="Hattori M."/>
            <person name="Shimizu H."/>
            <person name="Fukuda K."/>
            <person name="Nemoto M."/>
            <person name="Inagaki K."/>
            <person name="Tamura T."/>
        </authorList>
    </citation>
    <scope>NUCLEOTIDE SEQUENCE</scope>
    <source>
        <strain evidence="4">FACHB-1375</strain>
    </source>
</reference>